<reference evidence="2 3" key="1">
    <citation type="submission" date="2018-07" db="EMBL/GenBank/DDBJ databases">
        <title>Lottiidibacillus patelloidae gen. nov., sp. nov., isolated from the intestinal tract of a marine limpet and the reclassification of B. taeanensis BH030017T, B. algicola KMM 3737T and B. hwajinpoensis SW-72T as genus Lottiidibacillus.</title>
        <authorList>
            <person name="Liu R."/>
            <person name="Huang Z."/>
        </authorList>
    </citation>
    <scope>NUCLEOTIDE SEQUENCE [LARGE SCALE GENOMIC DNA]</scope>
    <source>
        <strain evidence="2 3">BH030017</strain>
    </source>
</reference>
<dbReference type="InterPro" id="IPR036249">
    <property type="entry name" value="Thioredoxin-like_sf"/>
</dbReference>
<gene>
    <name evidence="2" type="ORF">DS031_10940</name>
</gene>
<dbReference type="SUPFAM" id="SSF52833">
    <property type="entry name" value="Thioredoxin-like"/>
    <property type="match status" value="1"/>
</dbReference>
<dbReference type="PROSITE" id="PS51354">
    <property type="entry name" value="GLUTAREDOXIN_2"/>
    <property type="match status" value="1"/>
</dbReference>
<name>A0A366XZ55_9BACI</name>
<dbReference type="EMBL" id="QOCW01000010">
    <property type="protein sequence ID" value="RBW69433.1"/>
    <property type="molecule type" value="Genomic_DNA"/>
</dbReference>
<evidence type="ECO:0000259" key="1">
    <source>
        <dbReference type="Pfam" id="PF00462"/>
    </source>
</evidence>
<dbReference type="OrthoDB" id="9795531at2"/>
<dbReference type="Gene3D" id="3.40.30.10">
    <property type="entry name" value="Glutaredoxin"/>
    <property type="match status" value="1"/>
</dbReference>
<evidence type="ECO:0000313" key="2">
    <source>
        <dbReference type="EMBL" id="RBW69433.1"/>
    </source>
</evidence>
<evidence type="ECO:0000313" key="3">
    <source>
        <dbReference type="Proteomes" id="UP000253314"/>
    </source>
</evidence>
<organism evidence="2 3">
    <name type="scientific">Bacillus taeanensis</name>
    <dbReference type="NCBI Taxonomy" id="273032"/>
    <lineage>
        <taxon>Bacteria</taxon>
        <taxon>Bacillati</taxon>
        <taxon>Bacillota</taxon>
        <taxon>Bacilli</taxon>
        <taxon>Bacillales</taxon>
        <taxon>Bacillaceae</taxon>
        <taxon>Bacillus</taxon>
    </lineage>
</organism>
<keyword evidence="3" id="KW-1185">Reference proteome</keyword>
<proteinExistence type="predicted"/>
<comment type="caution">
    <text evidence="2">The sequence shown here is derived from an EMBL/GenBank/DDBJ whole genome shotgun (WGS) entry which is preliminary data.</text>
</comment>
<feature type="domain" description="Glutaredoxin" evidence="1">
    <location>
        <begin position="5"/>
        <end position="61"/>
    </location>
</feature>
<dbReference type="Pfam" id="PF00462">
    <property type="entry name" value="Glutaredoxin"/>
    <property type="match status" value="1"/>
</dbReference>
<dbReference type="InterPro" id="IPR002109">
    <property type="entry name" value="Glutaredoxin"/>
</dbReference>
<dbReference type="AlphaFoldDB" id="A0A366XZ55"/>
<sequence length="81" mass="9141">MDKKVIIYTQETCGPCHAEKEWLKEHNIDFEERDIRKNAAYMNEAIELGASQTPVTVIEGNASKEVVMGFNQEKLSSLLGL</sequence>
<dbReference type="RefSeq" id="WP_113806123.1">
    <property type="nucleotide sequence ID" value="NZ_QOCW01000010.1"/>
</dbReference>
<accession>A0A366XZ55</accession>
<dbReference type="CDD" id="cd02976">
    <property type="entry name" value="NrdH"/>
    <property type="match status" value="1"/>
</dbReference>
<dbReference type="Proteomes" id="UP000253314">
    <property type="component" value="Unassembled WGS sequence"/>
</dbReference>
<protein>
    <submittedName>
        <fullName evidence="2">Glutaredoxin family protein</fullName>
    </submittedName>
</protein>